<evidence type="ECO:0000256" key="1">
    <source>
        <dbReference type="SAM" id="MobiDB-lite"/>
    </source>
</evidence>
<dbReference type="Proteomes" id="UP000246702">
    <property type="component" value="Unassembled WGS sequence"/>
</dbReference>
<accession>A0A317VHE3</accession>
<reference evidence="2 3" key="1">
    <citation type="submission" date="2016-12" db="EMBL/GenBank/DDBJ databases">
        <title>The genomes of Aspergillus section Nigri reveals drivers in fungal speciation.</title>
        <authorList>
            <consortium name="DOE Joint Genome Institute"/>
            <person name="Vesth T.C."/>
            <person name="Nybo J."/>
            <person name="Theobald S."/>
            <person name="Brandl J."/>
            <person name="Frisvad J.C."/>
            <person name="Nielsen K.F."/>
            <person name="Lyhne E.K."/>
            <person name="Kogle M.E."/>
            <person name="Kuo A."/>
            <person name="Riley R."/>
            <person name="Clum A."/>
            <person name="Nolan M."/>
            <person name="Lipzen A."/>
            <person name="Salamov A."/>
            <person name="Henrissat B."/>
            <person name="Wiebenga A."/>
            <person name="De Vries R.P."/>
            <person name="Grigoriev I.V."/>
            <person name="Mortensen U.H."/>
            <person name="Andersen M.R."/>
            <person name="Baker S.E."/>
        </authorList>
    </citation>
    <scope>NUCLEOTIDE SEQUENCE [LARGE SCALE GENOMIC DNA]</scope>
    <source>
        <strain evidence="2 3">CBS 115572</strain>
    </source>
</reference>
<feature type="region of interest" description="Disordered" evidence="1">
    <location>
        <begin position="48"/>
        <end position="73"/>
    </location>
</feature>
<dbReference type="AlphaFoldDB" id="A0A317VHE3"/>
<sequence length="106" mass="11450">MLPTAEQLNSCLGCLFAASGQNTTSPHHRLRSQRSVHGELLRPAWPLRDSTSLLPPDSPSFSPLPSLPSTHSRAQESILTAHLLPCLAGFVPPVRHRRGGASPSER</sequence>
<gene>
    <name evidence="2" type="ORF">BO94DRAFT_244861</name>
</gene>
<comment type="caution">
    <text evidence="2">The sequence shown here is derived from an EMBL/GenBank/DDBJ whole genome shotgun (WGS) entry which is preliminary data.</text>
</comment>
<keyword evidence="3" id="KW-1185">Reference proteome</keyword>
<dbReference type="RefSeq" id="XP_025463232.1">
    <property type="nucleotide sequence ID" value="XM_025606394.1"/>
</dbReference>
<dbReference type="EMBL" id="MSFK01000033">
    <property type="protein sequence ID" value="PWY72458.1"/>
    <property type="molecule type" value="Genomic_DNA"/>
</dbReference>
<evidence type="ECO:0000313" key="2">
    <source>
        <dbReference type="EMBL" id="PWY72458.1"/>
    </source>
</evidence>
<proteinExistence type="predicted"/>
<dbReference type="GeneID" id="37108537"/>
<evidence type="ECO:0000313" key="3">
    <source>
        <dbReference type="Proteomes" id="UP000246702"/>
    </source>
</evidence>
<feature type="compositionally biased region" description="Low complexity" evidence="1">
    <location>
        <begin position="48"/>
        <end position="70"/>
    </location>
</feature>
<organism evidence="2 3">
    <name type="scientific">Aspergillus sclerotioniger CBS 115572</name>
    <dbReference type="NCBI Taxonomy" id="1450535"/>
    <lineage>
        <taxon>Eukaryota</taxon>
        <taxon>Fungi</taxon>
        <taxon>Dikarya</taxon>
        <taxon>Ascomycota</taxon>
        <taxon>Pezizomycotina</taxon>
        <taxon>Eurotiomycetes</taxon>
        <taxon>Eurotiomycetidae</taxon>
        <taxon>Eurotiales</taxon>
        <taxon>Aspergillaceae</taxon>
        <taxon>Aspergillus</taxon>
        <taxon>Aspergillus subgen. Circumdati</taxon>
    </lineage>
</organism>
<protein>
    <submittedName>
        <fullName evidence="2">Uncharacterized protein</fullName>
    </submittedName>
</protein>
<name>A0A317VHE3_9EURO</name>